<sequence>MPERIYGKRELELLEQVLMSGNLGALGGKFTPEFEEKFAKMTGTRYAVAMNSAMSVLHSSVICAVAGAGDEVICDPVFIFGAMAALYNNAIPKFADIDPASYAMDPGKLEEAITERTKAVIVTHPWGFPAQMDHIVEIAHRHSILVIEDCAHAILASYKDRYAGAWGDIGSFSFQASKQMSLGDGGIATTNSEEFAKQLDLNAGAPTFHSIGHGLHYNFRMNELTSAVGIAQLERLPDLIEGLKKNAKYYDEAVRGCKWLRPQIASGAVSTYHYWAAT</sequence>
<dbReference type="InterPro" id="IPR000653">
    <property type="entry name" value="DegT/StrS_aminotransferase"/>
</dbReference>
<feature type="non-terminal residue" evidence="1">
    <location>
        <position position="278"/>
    </location>
</feature>
<evidence type="ECO:0000313" key="1">
    <source>
        <dbReference type="EMBL" id="PIZ14460.1"/>
    </source>
</evidence>
<dbReference type="InterPro" id="IPR015424">
    <property type="entry name" value="PyrdxlP-dep_Trfase"/>
</dbReference>
<dbReference type="EMBL" id="PFMR01000351">
    <property type="protein sequence ID" value="PIZ14460.1"/>
    <property type="molecule type" value="Genomic_DNA"/>
</dbReference>
<evidence type="ECO:0000313" key="2">
    <source>
        <dbReference type="Proteomes" id="UP000229307"/>
    </source>
</evidence>
<dbReference type="Gene3D" id="3.40.640.10">
    <property type="entry name" value="Type I PLP-dependent aspartate aminotransferase-like (Major domain)"/>
    <property type="match status" value="1"/>
</dbReference>
<accession>A0A2M7S4I6</accession>
<comment type="caution">
    <text evidence="1">The sequence shown here is derived from an EMBL/GenBank/DDBJ whole genome shotgun (WGS) entry which is preliminary data.</text>
</comment>
<dbReference type="SUPFAM" id="SSF53383">
    <property type="entry name" value="PLP-dependent transferases"/>
    <property type="match status" value="1"/>
</dbReference>
<dbReference type="PANTHER" id="PTHR30244:SF34">
    <property type="entry name" value="DTDP-4-AMINO-4,6-DIDEOXYGALACTOSE TRANSAMINASE"/>
    <property type="match status" value="1"/>
</dbReference>
<protein>
    <recommendedName>
        <fullName evidence="3">DegT/DnrJ/EryC1/StrS family aminotransferase</fullName>
    </recommendedName>
</protein>
<gene>
    <name evidence="1" type="ORF">COY52_12625</name>
</gene>
<dbReference type="PANTHER" id="PTHR30244">
    <property type="entry name" value="TRANSAMINASE"/>
    <property type="match status" value="1"/>
</dbReference>
<dbReference type="GO" id="GO:0008483">
    <property type="term" value="F:transaminase activity"/>
    <property type="evidence" value="ECO:0007669"/>
    <property type="project" value="TreeGrafter"/>
</dbReference>
<dbReference type="InterPro" id="IPR015421">
    <property type="entry name" value="PyrdxlP-dep_Trfase_major"/>
</dbReference>
<dbReference type="AlphaFoldDB" id="A0A2M7S4I6"/>
<reference evidence="2" key="1">
    <citation type="submission" date="2017-09" db="EMBL/GenBank/DDBJ databases">
        <title>Depth-based differentiation of microbial function through sediment-hosted aquifers and enrichment of novel symbionts in the deep terrestrial subsurface.</title>
        <authorList>
            <person name="Probst A.J."/>
            <person name="Ladd B."/>
            <person name="Jarett J.K."/>
            <person name="Geller-Mcgrath D.E."/>
            <person name="Sieber C.M.K."/>
            <person name="Emerson J.B."/>
            <person name="Anantharaman K."/>
            <person name="Thomas B.C."/>
            <person name="Malmstrom R."/>
            <person name="Stieglmeier M."/>
            <person name="Klingl A."/>
            <person name="Woyke T."/>
            <person name="Ryan C.M."/>
            <person name="Banfield J.F."/>
        </authorList>
    </citation>
    <scope>NUCLEOTIDE SEQUENCE [LARGE SCALE GENOMIC DNA]</scope>
</reference>
<name>A0A2M7S4I6_9BACT</name>
<evidence type="ECO:0008006" key="3">
    <source>
        <dbReference type="Google" id="ProtNLM"/>
    </source>
</evidence>
<dbReference type="GO" id="GO:0000271">
    <property type="term" value="P:polysaccharide biosynthetic process"/>
    <property type="evidence" value="ECO:0007669"/>
    <property type="project" value="TreeGrafter"/>
</dbReference>
<proteinExistence type="predicted"/>
<dbReference type="Pfam" id="PF01041">
    <property type="entry name" value="DegT_DnrJ_EryC1"/>
    <property type="match status" value="1"/>
</dbReference>
<dbReference type="GO" id="GO:0030170">
    <property type="term" value="F:pyridoxal phosphate binding"/>
    <property type="evidence" value="ECO:0007669"/>
    <property type="project" value="TreeGrafter"/>
</dbReference>
<organism evidence="1 2">
    <name type="scientific">Candidatus Desantisbacteria bacterium CG_4_10_14_0_8_um_filter_48_22</name>
    <dbReference type="NCBI Taxonomy" id="1974543"/>
    <lineage>
        <taxon>Bacteria</taxon>
        <taxon>Candidatus Desantisiibacteriota</taxon>
    </lineage>
</organism>
<dbReference type="Proteomes" id="UP000229307">
    <property type="component" value="Unassembled WGS sequence"/>
</dbReference>